<feature type="region of interest" description="Disordered" evidence="1">
    <location>
        <begin position="124"/>
        <end position="163"/>
    </location>
</feature>
<feature type="region of interest" description="Disordered" evidence="1">
    <location>
        <begin position="47"/>
        <end position="86"/>
    </location>
</feature>
<sequence length="163" mass="18096">MDPVRPSIHAPNASTFVLARRRPSVRSRLEPRALIAAQRAPGVFHVQAGAVSSSSGRDRSGPVLPSREESYPRRRTNNERTPVAKDANPIVLLPPWLTAARQSIFPGDDYGRRSIVHASRVFEREEGRAGHTARSPSSWRPPVMYHPRPLPPRHHCAQLTPSA</sequence>
<keyword evidence="3" id="KW-1185">Reference proteome</keyword>
<dbReference type="AlphaFoldDB" id="A0A4Q9Q5P3"/>
<feature type="compositionally biased region" description="Basic and acidic residues" evidence="1">
    <location>
        <begin position="56"/>
        <end position="78"/>
    </location>
</feature>
<evidence type="ECO:0000313" key="2">
    <source>
        <dbReference type="EMBL" id="TBU61924.1"/>
    </source>
</evidence>
<accession>A0A4Q9Q5P3</accession>
<proteinExistence type="predicted"/>
<evidence type="ECO:0000256" key="1">
    <source>
        <dbReference type="SAM" id="MobiDB-lite"/>
    </source>
</evidence>
<gene>
    <name evidence="2" type="ORF">BD310DRAFT_920158</name>
</gene>
<reference evidence="2 3" key="1">
    <citation type="submission" date="2019-01" db="EMBL/GenBank/DDBJ databases">
        <title>Draft genome sequences of three monokaryotic isolates of the white-rot basidiomycete fungus Dichomitus squalens.</title>
        <authorList>
            <consortium name="DOE Joint Genome Institute"/>
            <person name="Lopez S.C."/>
            <person name="Andreopoulos B."/>
            <person name="Pangilinan J."/>
            <person name="Lipzen A."/>
            <person name="Riley R."/>
            <person name="Ahrendt S."/>
            <person name="Ng V."/>
            <person name="Barry K."/>
            <person name="Daum C."/>
            <person name="Grigoriev I.V."/>
            <person name="Hilden K.S."/>
            <person name="Makela M.R."/>
            <person name="de Vries R.P."/>
        </authorList>
    </citation>
    <scope>NUCLEOTIDE SEQUENCE [LARGE SCALE GENOMIC DNA]</scope>
    <source>
        <strain evidence="2 3">CBS 464.89</strain>
    </source>
</reference>
<name>A0A4Q9Q5P3_9APHY</name>
<dbReference type="Proteomes" id="UP000292082">
    <property type="component" value="Unassembled WGS sequence"/>
</dbReference>
<dbReference type="EMBL" id="ML145096">
    <property type="protein sequence ID" value="TBU61924.1"/>
    <property type="molecule type" value="Genomic_DNA"/>
</dbReference>
<evidence type="ECO:0000313" key="3">
    <source>
        <dbReference type="Proteomes" id="UP000292082"/>
    </source>
</evidence>
<protein>
    <submittedName>
        <fullName evidence="2">Uncharacterized protein</fullName>
    </submittedName>
</protein>
<organism evidence="2 3">
    <name type="scientific">Dichomitus squalens</name>
    <dbReference type="NCBI Taxonomy" id="114155"/>
    <lineage>
        <taxon>Eukaryota</taxon>
        <taxon>Fungi</taxon>
        <taxon>Dikarya</taxon>
        <taxon>Basidiomycota</taxon>
        <taxon>Agaricomycotina</taxon>
        <taxon>Agaricomycetes</taxon>
        <taxon>Polyporales</taxon>
        <taxon>Polyporaceae</taxon>
        <taxon>Dichomitus</taxon>
    </lineage>
</organism>